<feature type="region of interest" description="Disordered" evidence="2">
    <location>
        <begin position="1"/>
        <end position="29"/>
    </location>
</feature>
<reference evidence="4" key="1">
    <citation type="submission" date="2016-10" db="EMBL/GenBank/DDBJ databases">
        <authorList>
            <person name="Varghese N."/>
            <person name="Submissions S."/>
        </authorList>
    </citation>
    <scope>NUCLEOTIDE SEQUENCE [LARGE SCALE GENOMIC DNA]</scope>
    <source>
        <strain evidence="4">CGMCC 4.3530</strain>
    </source>
</reference>
<dbReference type="PANTHER" id="PTHR43293">
    <property type="entry name" value="ACETATE COA-TRANSFERASE YDIF"/>
    <property type="match status" value="1"/>
</dbReference>
<feature type="compositionally biased region" description="Basic and acidic residues" evidence="2">
    <location>
        <begin position="13"/>
        <end position="29"/>
    </location>
</feature>
<dbReference type="Gene3D" id="3.30.30.40">
    <property type="match status" value="1"/>
</dbReference>
<dbReference type="InterPro" id="IPR004165">
    <property type="entry name" value="CoA_trans_fam_I"/>
</dbReference>
<name>A0A1H3T9D1_9PSEU</name>
<dbReference type="STRING" id="418495.SAMN05216215_107723"/>
<sequence length="321" mass="34295">MSARLITPGTEAARADLSGHSRAAEDKRTTAADAVRRLVTDGAVIGVGGTNHARTPMALLIEVLRQGRTGLTMTRPLSCFEAEVMLATGAADRVMTSWVGIGHGWGLAPVLRRLVERGEAAFEEWSHLGIGLRYKAGAMGVPFLPTVSMLGSDIHRRLELATIACPYTGQVLNAVPSLNPDVALVHVQRADASGNAQIDGYQLMDADLVLASRRVILTAEEIVPTDQLRLDPARTLVPAFAVDAVVHQPMGAYPHECYGHYEADLDEFAAYMQAVRADGLDGARAYAAGLASHADHDAYTGSVDPGRLAALRRTGEELMPR</sequence>
<evidence type="ECO:0000313" key="4">
    <source>
        <dbReference type="Proteomes" id="UP000199529"/>
    </source>
</evidence>
<dbReference type="SUPFAM" id="SSF100950">
    <property type="entry name" value="NagB/RpiA/CoA transferase-like"/>
    <property type="match status" value="1"/>
</dbReference>
<keyword evidence="4" id="KW-1185">Reference proteome</keyword>
<organism evidence="3 4">
    <name type="scientific">Saccharopolyspora shandongensis</name>
    <dbReference type="NCBI Taxonomy" id="418495"/>
    <lineage>
        <taxon>Bacteria</taxon>
        <taxon>Bacillati</taxon>
        <taxon>Actinomycetota</taxon>
        <taxon>Actinomycetes</taxon>
        <taxon>Pseudonocardiales</taxon>
        <taxon>Pseudonocardiaceae</taxon>
        <taxon>Saccharopolyspora</taxon>
    </lineage>
</organism>
<dbReference type="Gene3D" id="3.40.1080.10">
    <property type="entry name" value="Glutaconate Coenzyme A-transferase"/>
    <property type="match status" value="1"/>
</dbReference>
<dbReference type="EMBL" id="FNOK01000077">
    <property type="protein sequence ID" value="SDZ46933.1"/>
    <property type="molecule type" value="Genomic_DNA"/>
</dbReference>
<gene>
    <name evidence="3" type="ORF">SAMN05216215_107723</name>
</gene>
<dbReference type="GO" id="GO:0008410">
    <property type="term" value="F:CoA-transferase activity"/>
    <property type="evidence" value="ECO:0007669"/>
    <property type="project" value="InterPro"/>
</dbReference>
<comment type="similarity">
    <text evidence="1">Belongs to the 3-oxoacid CoA-transferase subunit B family.</text>
</comment>
<dbReference type="PANTHER" id="PTHR43293:SF3">
    <property type="entry name" value="CHOLESTEROL RING-CLEAVING HYDROLASE IPDB SUBUNIT"/>
    <property type="match status" value="1"/>
</dbReference>
<proteinExistence type="inferred from homology"/>
<dbReference type="InterPro" id="IPR037171">
    <property type="entry name" value="NagB/RpiA_transferase-like"/>
</dbReference>
<dbReference type="Pfam" id="PF01144">
    <property type="entry name" value="CoA_trans"/>
    <property type="match status" value="1"/>
</dbReference>
<evidence type="ECO:0000313" key="3">
    <source>
        <dbReference type="EMBL" id="SDZ46933.1"/>
    </source>
</evidence>
<dbReference type="OrthoDB" id="3369756at2"/>
<dbReference type="RefSeq" id="WP_093277767.1">
    <property type="nucleotide sequence ID" value="NZ_FNOK01000077.1"/>
</dbReference>
<keyword evidence="3" id="KW-0808">Transferase</keyword>
<dbReference type="Proteomes" id="UP000199529">
    <property type="component" value="Unassembled WGS sequence"/>
</dbReference>
<evidence type="ECO:0000256" key="2">
    <source>
        <dbReference type="SAM" id="MobiDB-lite"/>
    </source>
</evidence>
<dbReference type="AlphaFoldDB" id="A0A1H3T9D1"/>
<dbReference type="SMART" id="SM00882">
    <property type="entry name" value="CoA_trans"/>
    <property type="match status" value="1"/>
</dbReference>
<protein>
    <submittedName>
        <fullName evidence="3">Glutaconate CoA-transferase subunit A</fullName>
    </submittedName>
</protein>
<evidence type="ECO:0000256" key="1">
    <source>
        <dbReference type="ARBA" id="ARBA00007047"/>
    </source>
</evidence>
<accession>A0A1H3T9D1</accession>